<comment type="cofactor">
    <cofactor evidence="1 13">
        <name>Fe cation</name>
        <dbReference type="ChEBI" id="CHEBI:24875"/>
    </cofactor>
</comment>
<dbReference type="SUPFAM" id="SSF49723">
    <property type="entry name" value="Lipase/lipooxygenase domain (PLAT/LH2 domain)"/>
    <property type="match status" value="1"/>
</dbReference>
<evidence type="ECO:0000256" key="2">
    <source>
        <dbReference type="ARBA" id="ARBA00009419"/>
    </source>
</evidence>
<reference evidence="17" key="2">
    <citation type="journal article" date="2024" name="Plant">
        <title>Genomic evolution and insights into agronomic trait innovations of Sesamum species.</title>
        <authorList>
            <person name="Miao H."/>
            <person name="Wang L."/>
            <person name="Qu L."/>
            <person name="Liu H."/>
            <person name="Sun Y."/>
            <person name="Le M."/>
            <person name="Wang Q."/>
            <person name="Wei S."/>
            <person name="Zheng Y."/>
            <person name="Lin W."/>
            <person name="Duan Y."/>
            <person name="Cao H."/>
            <person name="Xiong S."/>
            <person name="Wang X."/>
            <person name="Wei L."/>
            <person name="Li C."/>
            <person name="Ma Q."/>
            <person name="Ju M."/>
            <person name="Zhao R."/>
            <person name="Li G."/>
            <person name="Mu C."/>
            <person name="Tian Q."/>
            <person name="Mei H."/>
            <person name="Zhang T."/>
            <person name="Gao T."/>
            <person name="Zhang H."/>
        </authorList>
    </citation>
    <scope>NUCLEOTIDE SEQUENCE</scope>
    <source>
        <strain evidence="17">KEN1</strain>
    </source>
</reference>
<proteinExistence type="inferred from homology"/>
<dbReference type="PROSITE" id="PS00711">
    <property type="entry name" value="LIPOXYGENASE_1"/>
    <property type="match status" value="1"/>
</dbReference>
<dbReference type="Gene3D" id="3.10.450.60">
    <property type="match status" value="1"/>
</dbReference>
<evidence type="ECO:0000256" key="4">
    <source>
        <dbReference type="ARBA" id="ARBA00022516"/>
    </source>
</evidence>
<dbReference type="SMART" id="SM00308">
    <property type="entry name" value="LH2"/>
    <property type="match status" value="1"/>
</dbReference>
<dbReference type="Gene3D" id="4.10.372.10">
    <property type="entry name" value="Lipoxygenase-1, Domain 3"/>
    <property type="match status" value="1"/>
</dbReference>
<evidence type="ECO:0000256" key="6">
    <source>
        <dbReference type="ARBA" id="ARBA00022767"/>
    </source>
</evidence>
<protein>
    <recommendedName>
        <fullName evidence="14">Lipoxygenase</fullName>
        <ecNumber evidence="14">1.13.11.-</ecNumber>
    </recommendedName>
</protein>
<feature type="domain" description="Lipoxygenase" evidence="16">
    <location>
        <begin position="141"/>
        <end position="749"/>
    </location>
</feature>
<organism evidence="17">
    <name type="scientific">Sesamum latifolium</name>
    <dbReference type="NCBI Taxonomy" id="2727402"/>
    <lineage>
        <taxon>Eukaryota</taxon>
        <taxon>Viridiplantae</taxon>
        <taxon>Streptophyta</taxon>
        <taxon>Embryophyta</taxon>
        <taxon>Tracheophyta</taxon>
        <taxon>Spermatophyta</taxon>
        <taxon>Magnoliopsida</taxon>
        <taxon>eudicotyledons</taxon>
        <taxon>Gunneridae</taxon>
        <taxon>Pentapetalae</taxon>
        <taxon>asterids</taxon>
        <taxon>lamiids</taxon>
        <taxon>Lamiales</taxon>
        <taxon>Pedaliaceae</taxon>
        <taxon>Sesamum</taxon>
    </lineage>
</organism>
<accession>A0AAW2V009</accession>
<comment type="caution">
    <text evidence="17">The sequence shown here is derived from an EMBL/GenBank/DDBJ whole genome shotgun (WGS) entry which is preliminary data.</text>
</comment>
<evidence type="ECO:0000256" key="9">
    <source>
        <dbReference type="ARBA" id="ARBA00023002"/>
    </source>
</evidence>
<evidence type="ECO:0000256" key="7">
    <source>
        <dbReference type="ARBA" id="ARBA00022832"/>
    </source>
</evidence>
<evidence type="ECO:0000256" key="10">
    <source>
        <dbReference type="ARBA" id="ARBA00023004"/>
    </source>
</evidence>
<dbReference type="InterPro" id="IPR001246">
    <property type="entry name" value="LipOase_plant"/>
</dbReference>
<dbReference type="SUPFAM" id="SSF48484">
    <property type="entry name" value="Lipoxigenase"/>
    <property type="match status" value="1"/>
</dbReference>
<evidence type="ECO:0000256" key="12">
    <source>
        <dbReference type="ARBA" id="ARBA00023160"/>
    </source>
</evidence>
<keyword evidence="5 13" id="KW-0479">Metal-binding</keyword>
<keyword evidence="8 13" id="KW-0223">Dioxygenase</keyword>
<dbReference type="FunFam" id="1.20.245.10:FF:000002">
    <property type="entry name" value="Lipoxygenase"/>
    <property type="match status" value="1"/>
</dbReference>
<keyword evidence="6 14" id="KW-0925">Oxylipin biosynthesis</keyword>
<dbReference type="GO" id="GO:0046872">
    <property type="term" value="F:metal ion binding"/>
    <property type="evidence" value="ECO:0007669"/>
    <property type="project" value="UniProtKB-UniRule"/>
</dbReference>
<dbReference type="Gene3D" id="4.10.375.10">
    <property type="entry name" value="Lipoxygenase-1, Domain 2"/>
    <property type="match status" value="1"/>
</dbReference>
<comment type="subunit">
    <text evidence="3">Monomer.</text>
</comment>
<evidence type="ECO:0000256" key="8">
    <source>
        <dbReference type="ARBA" id="ARBA00022964"/>
    </source>
</evidence>
<dbReference type="PROSITE" id="PS51393">
    <property type="entry name" value="LIPOXYGENASE_3"/>
    <property type="match status" value="1"/>
</dbReference>
<dbReference type="EMBL" id="JACGWN010000011">
    <property type="protein sequence ID" value="KAL0422042.1"/>
    <property type="molecule type" value="Genomic_DNA"/>
</dbReference>
<name>A0AAW2V009_9LAMI</name>
<keyword evidence="9 13" id="KW-0560">Oxidoreductase</keyword>
<evidence type="ECO:0000256" key="3">
    <source>
        <dbReference type="ARBA" id="ARBA00011245"/>
    </source>
</evidence>
<dbReference type="GO" id="GO:0031408">
    <property type="term" value="P:oxylipin biosynthetic process"/>
    <property type="evidence" value="ECO:0007669"/>
    <property type="project" value="UniProtKB-UniRule"/>
</dbReference>
<dbReference type="InterPro" id="IPR020834">
    <property type="entry name" value="LipOase_CS"/>
</dbReference>
<dbReference type="PRINTS" id="PR00468">
    <property type="entry name" value="PLTLPOXGNASE"/>
</dbReference>
<dbReference type="GO" id="GO:0006633">
    <property type="term" value="P:fatty acid biosynthetic process"/>
    <property type="evidence" value="ECO:0007669"/>
    <property type="project" value="UniProtKB-KW"/>
</dbReference>
<dbReference type="Pfam" id="PF00305">
    <property type="entry name" value="Lipoxygenase"/>
    <property type="match status" value="2"/>
</dbReference>
<keyword evidence="10 13" id="KW-0408">Iron</keyword>
<dbReference type="InterPro" id="IPR027433">
    <property type="entry name" value="Lipoxygenase_dom_3"/>
</dbReference>
<keyword evidence="4 14" id="KW-0444">Lipid biosynthesis</keyword>
<comment type="function">
    <text evidence="14">Plant lipoxygenase may be involved in a number of diverse aspects of plant physiology including growth and development, pest resistance, and senescence or responses to wounding.</text>
</comment>
<evidence type="ECO:0000256" key="14">
    <source>
        <dbReference type="RuleBase" id="RU003975"/>
    </source>
</evidence>
<dbReference type="PRINTS" id="PR00087">
    <property type="entry name" value="LIPOXYGENASE"/>
</dbReference>
<keyword evidence="12 14" id="KW-0275">Fatty acid biosynthesis</keyword>
<dbReference type="PANTHER" id="PTHR11771">
    <property type="entry name" value="LIPOXYGENASE"/>
    <property type="match status" value="1"/>
</dbReference>
<dbReference type="InterPro" id="IPR013819">
    <property type="entry name" value="LipOase_C"/>
</dbReference>
<keyword evidence="11" id="KW-0443">Lipid metabolism</keyword>
<comment type="similarity">
    <text evidence="2 13">Belongs to the lipoxygenase family.</text>
</comment>
<dbReference type="PROSITE" id="PS00081">
    <property type="entry name" value="LIPOXYGENASE_2"/>
    <property type="match status" value="1"/>
</dbReference>
<dbReference type="AlphaFoldDB" id="A0AAW2V009"/>
<dbReference type="InterPro" id="IPR001024">
    <property type="entry name" value="PLAT/LH2_dom"/>
</dbReference>
<keyword evidence="7" id="KW-0276">Fatty acid metabolism</keyword>
<evidence type="ECO:0000313" key="17">
    <source>
        <dbReference type="EMBL" id="KAL0422042.1"/>
    </source>
</evidence>
<sequence>MLGEIVEKLVGRKAEEVEDDEQKMIKGRVVVMKKNVLDFNDLAASVLDRFHELVGHKVSLQLISSVNKDSENRVKGKVGKAAYLEKWITTFTSLTPGDSAFDTLTLEQVPGHSGPIHFVCNSWIYPADKYKTARIFFTNKSYLPSETPAPLLPYREEELVNLRGDGSGQLEEWDRVYDYAYYNDLGDPDKGQDLARPVLGGSSEYPYPRRGRTGRPPTKTDPNSESRISLLMSLNTYVPRDERFGHIKMSDFLGYGLKSIFQFLLPEFKDLCESISNEFDSFEDACGIYEGGFKLPDGPLLKNIYDNIHWSCSRSFFPVMVRESSSTLCRKSSKEFPPASNLDTKLYGNQTSTIAPHHIQNELDGLTIDEAIKTNRLYILNHHDSLMPYLRRINTTTTKTYASRTLLFLQNDGCLRPLAIELSLPHPDGDQFGAVSKVYTPSEDGIEGSLWQLAKAYAAVNDSGVHQLISHWLHTHAVIEPFVIATNRQLSVLHPIYKLLHPHFRDTMNINAVARQVLINGGGILEATVFPAKYSMEMSAVVYKDWAFPDQALPVDLVKRGIAVEDSNSPHGLRLLIEDYPYAVDGLEIWSAIKSWVEDYCNFYYASDDMVQNDRELQSWWKELREKGHGDKKNEPWWPKMQTRKELIDSCTIIIWVASALHAAVNFGQYHYAGYMPNRPTISRRFMPEPGTKEYDELRTNPDKVFLRTITARLQTLVGIALIELLSRHSSDEIYLGQRDTLSGLQMHK</sequence>
<gene>
    <name evidence="17" type="ORF">Slati_3227100</name>
</gene>
<dbReference type="GO" id="GO:0016702">
    <property type="term" value="F:oxidoreductase activity, acting on single donors with incorporation of molecular oxygen, incorporation of two atoms of oxygen"/>
    <property type="evidence" value="ECO:0007669"/>
    <property type="project" value="InterPro"/>
</dbReference>
<dbReference type="Gene3D" id="2.60.60.20">
    <property type="entry name" value="PLAT/LH2 domain"/>
    <property type="match status" value="2"/>
</dbReference>
<feature type="region of interest" description="Disordered" evidence="15">
    <location>
        <begin position="190"/>
        <end position="225"/>
    </location>
</feature>
<dbReference type="Pfam" id="PF01477">
    <property type="entry name" value="PLAT"/>
    <property type="match status" value="1"/>
</dbReference>
<evidence type="ECO:0000256" key="13">
    <source>
        <dbReference type="RuleBase" id="RU003974"/>
    </source>
</evidence>
<dbReference type="GO" id="GO:0034440">
    <property type="term" value="P:lipid oxidation"/>
    <property type="evidence" value="ECO:0007669"/>
    <property type="project" value="InterPro"/>
</dbReference>
<evidence type="ECO:0000256" key="11">
    <source>
        <dbReference type="ARBA" id="ARBA00023098"/>
    </source>
</evidence>
<dbReference type="Gene3D" id="1.20.245.10">
    <property type="entry name" value="Lipoxygenase-1, Domain 5"/>
    <property type="match status" value="1"/>
</dbReference>
<dbReference type="InterPro" id="IPR020833">
    <property type="entry name" value="LipOase_Fe_BS"/>
</dbReference>
<dbReference type="InterPro" id="IPR036226">
    <property type="entry name" value="LipOase_C_sf"/>
</dbReference>
<evidence type="ECO:0000256" key="15">
    <source>
        <dbReference type="SAM" id="MobiDB-lite"/>
    </source>
</evidence>
<evidence type="ECO:0000259" key="16">
    <source>
        <dbReference type="PROSITE" id="PS51393"/>
    </source>
</evidence>
<dbReference type="InterPro" id="IPR036392">
    <property type="entry name" value="PLAT/LH2_dom_sf"/>
</dbReference>
<dbReference type="FunFam" id="4.10.375.10:FF:000001">
    <property type="entry name" value="Lipoxygenase"/>
    <property type="match status" value="1"/>
</dbReference>
<comment type="pathway">
    <text evidence="14">Lipid metabolism; oxylipin biosynthesis.</text>
</comment>
<dbReference type="InterPro" id="IPR000907">
    <property type="entry name" value="LipOase"/>
</dbReference>
<evidence type="ECO:0000256" key="1">
    <source>
        <dbReference type="ARBA" id="ARBA00001962"/>
    </source>
</evidence>
<dbReference type="EC" id="1.13.11.-" evidence="14"/>
<reference evidence="17" key="1">
    <citation type="submission" date="2020-06" db="EMBL/GenBank/DDBJ databases">
        <authorList>
            <person name="Li T."/>
            <person name="Hu X."/>
            <person name="Zhang T."/>
            <person name="Song X."/>
            <person name="Zhang H."/>
            <person name="Dai N."/>
            <person name="Sheng W."/>
            <person name="Hou X."/>
            <person name="Wei L."/>
        </authorList>
    </citation>
    <scope>NUCLEOTIDE SEQUENCE</scope>
    <source>
        <strain evidence="17">KEN1</strain>
        <tissue evidence="17">Leaf</tissue>
    </source>
</reference>
<evidence type="ECO:0000256" key="5">
    <source>
        <dbReference type="ARBA" id="ARBA00022723"/>
    </source>
</evidence>